<accession>A0ACC5WGF9</accession>
<reference evidence="1 2" key="1">
    <citation type="journal article" date="2022" name="bioRxiv">
        <title>An ancient truncated duplication of the anti-Mullerian hormone receptor type 2 gene is a potential conserved master sex determinant in the Pangasiidae catfish family.</title>
        <authorList>
            <person name="Wen M."/>
            <person name="Pan Q."/>
            <person name="Jouanno E."/>
            <person name="Montfort J."/>
            <person name="Zahm M."/>
            <person name="Cabau C."/>
            <person name="Klopp C."/>
            <person name="Iampietro C."/>
            <person name="Roques C."/>
            <person name="Bouchez O."/>
            <person name="Castinel A."/>
            <person name="Donnadieu C."/>
            <person name="Parrinello H."/>
            <person name="Poncet C."/>
            <person name="Belmonte E."/>
            <person name="Gautier V."/>
            <person name="Avarre J.-C."/>
            <person name="Dugue R."/>
            <person name="Gustiano R."/>
            <person name="Ha T.T.T."/>
            <person name="Campet M."/>
            <person name="Sriphairoj K."/>
            <person name="Ribolli J."/>
            <person name="de Almeida F.L."/>
            <person name="Desvignes T."/>
            <person name="Postlethwait J.H."/>
            <person name="Bucao C.F."/>
            <person name="Robinson-Rechavi M."/>
            <person name="Bobe J."/>
            <person name="Herpin A."/>
            <person name="Guiguen Y."/>
        </authorList>
    </citation>
    <scope>NUCLEOTIDE SEQUENCE [LARGE SCALE GENOMIC DNA]</scope>
    <source>
        <strain evidence="1">YG-Dec2019</strain>
    </source>
</reference>
<proteinExistence type="predicted"/>
<evidence type="ECO:0000313" key="2">
    <source>
        <dbReference type="Proteomes" id="UP000829447"/>
    </source>
</evidence>
<keyword evidence="2" id="KW-1185">Reference proteome</keyword>
<organism evidence="1 2">
    <name type="scientific">Pangasianodon gigas</name>
    <name type="common">Mekong giant catfish</name>
    <name type="synonym">Pangasius gigas</name>
    <dbReference type="NCBI Taxonomy" id="30993"/>
    <lineage>
        <taxon>Eukaryota</taxon>
        <taxon>Metazoa</taxon>
        <taxon>Chordata</taxon>
        <taxon>Craniata</taxon>
        <taxon>Vertebrata</taxon>
        <taxon>Euteleostomi</taxon>
        <taxon>Actinopterygii</taxon>
        <taxon>Neopterygii</taxon>
        <taxon>Teleostei</taxon>
        <taxon>Ostariophysi</taxon>
        <taxon>Siluriformes</taxon>
        <taxon>Pangasiidae</taxon>
        <taxon>Pangasianodon</taxon>
    </lineage>
</organism>
<evidence type="ECO:0000313" key="1">
    <source>
        <dbReference type="EMBL" id="MCI4377718.1"/>
    </source>
</evidence>
<dbReference type="Proteomes" id="UP000829447">
    <property type="component" value="Linkage Group LG4"/>
</dbReference>
<protein>
    <submittedName>
        <fullName evidence="1">Uncharacterized protein</fullName>
    </submittedName>
</protein>
<dbReference type="EMBL" id="CM040457">
    <property type="protein sequence ID" value="MCI4377718.1"/>
    <property type="molecule type" value="Genomic_DNA"/>
</dbReference>
<sequence>MNGLTNSSPCYWGSPACWQTAVAKDTVGVSECQVGGPTARQPDTRRALLTLPVAAANRCWLTLCLRAAAEGLLSSVVAVHQSLTQGEALGNPLFTVKQTDELGRGLGAILSHVVEGQECPCSTSAGNSW</sequence>
<gene>
    <name evidence="1" type="ORF">PGIGA_G00206790</name>
</gene>
<comment type="caution">
    <text evidence="1">The sequence shown here is derived from an EMBL/GenBank/DDBJ whole genome shotgun (WGS) entry which is preliminary data.</text>
</comment>
<name>A0ACC5WGF9_PANGG</name>